<dbReference type="OrthoDB" id="370073at2"/>
<dbReference type="Gene3D" id="2.120.10.30">
    <property type="entry name" value="TolB, C-terminal domain"/>
    <property type="match status" value="1"/>
</dbReference>
<dbReference type="EMBL" id="QGTQ01000025">
    <property type="protein sequence ID" value="PWV95680.1"/>
    <property type="molecule type" value="Genomic_DNA"/>
</dbReference>
<keyword evidence="2" id="KW-1185">Reference proteome</keyword>
<gene>
    <name evidence="1" type="ORF">DFQ01_12523</name>
</gene>
<dbReference type="Proteomes" id="UP000246635">
    <property type="component" value="Unassembled WGS sequence"/>
</dbReference>
<dbReference type="InterPro" id="IPR011748">
    <property type="entry name" value="Unchr_phage_tail-like"/>
</dbReference>
<dbReference type="InterPro" id="IPR006521">
    <property type="entry name" value="Tail_protein_I"/>
</dbReference>
<protein>
    <submittedName>
        <fullName evidence="1">Phage tail-like protein</fullName>
    </submittedName>
</protein>
<name>A0A2V2YNV7_9BACL</name>
<organism evidence="1 2">
    <name type="scientific">Paenibacillus cellulosilyticus</name>
    <dbReference type="NCBI Taxonomy" id="375489"/>
    <lineage>
        <taxon>Bacteria</taxon>
        <taxon>Bacillati</taxon>
        <taxon>Bacillota</taxon>
        <taxon>Bacilli</taxon>
        <taxon>Bacillales</taxon>
        <taxon>Paenibacillaceae</taxon>
        <taxon>Paenibacillus</taxon>
    </lineage>
</organism>
<evidence type="ECO:0000313" key="2">
    <source>
        <dbReference type="Proteomes" id="UP000246635"/>
    </source>
</evidence>
<reference evidence="1 2" key="1">
    <citation type="submission" date="2018-05" db="EMBL/GenBank/DDBJ databases">
        <title>Genomic Encyclopedia of Type Strains, Phase III (KMG-III): the genomes of soil and plant-associated and newly described type strains.</title>
        <authorList>
            <person name="Whitman W."/>
        </authorList>
    </citation>
    <scope>NUCLEOTIDE SEQUENCE [LARGE SCALE GENOMIC DNA]</scope>
    <source>
        <strain evidence="1 2">CECT 5696</strain>
    </source>
</reference>
<sequence length="683" mass="76490">MPVLDRSEFHYHVIRSLPTWQEGLLHQLELDEQGIRIQMANDYRADAPIRLAELLPAGAVVADVAEGPNGMLLLFDKTSAKVYAFNPMTMRLDRPGGIVYALNEAVAMAYSSGIVYLLERTSTEVLQAAAYSAITGQPLWSTDVPVVIDGEMPLVDFLPCDITADSSGYCYVTLTHTVQAARFDQGGRFVDWIAPPQQLAEQAGGRQTAAIGSDSTLYVVDTDRKQLYIYPQHGVGEPQQVELGPLTAPRSIAVDNLNVLYIGQDSIIQLFNAEGTYIGPLTAYSGAADRIVFSGSSMFLFDRTLQSVAYLRREPALFRESGSPISKGEYISRSIDCTEEGLRWHKLQLDRTIPDNTLIRVSYLIADSTTFRIDGSNQNLDDYLKKPGVRSSDKIAALSLLPWSETSINPRDMLIRGEAGRYLWVRIQLYGSDKQSPVIAGIRAHFPRLSYLRYLPAVYQEDPASKDLLERFLSMFETFLSELDGQIETSPRWLDVDAVNAEYMRWLATWIGVLTDQGWTESKMRRLIKGMPDIHRKRGTKEGMERLLELYTNERPIIFESCKVRSIEESEAKNAYAALFGDDPYRFSVLLKPRQIAGSAELATVKRMIASDQPAHTGADVVWLQPWIYLGGHTYLEVNTYLTKPLSLLYDDSVMQRDSMLEDGTPFGQLDVRSGLGADTRLL</sequence>
<accession>A0A2V2YNV7</accession>
<dbReference type="SUPFAM" id="SSF63829">
    <property type="entry name" value="Calcium-dependent phosphotriesterase"/>
    <property type="match status" value="1"/>
</dbReference>
<evidence type="ECO:0000313" key="1">
    <source>
        <dbReference type="EMBL" id="PWV95680.1"/>
    </source>
</evidence>
<comment type="caution">
    <text evidence="1">The sequence shown here is derived from an EMBL/GenBank/DDBJ whole genome shotgun (WGS) entry which is preliminary data.</text>
</comment>
<dbReference type="NCBIfam" id="TIGR02242">
    <property type="entry name" value="tail_TIGR02242"/>
    <property type="match status" value="1"/>
</dbReference>
<proteinExistence type="predicted"/>
<dbReference type="InterPro" id="IPR011042">
    <property type="entry name" value="6-blade_b-propeller_TolB-like"/>
</dbReference>
<dbReference type="Pfam" id="PF09684">
    <property type="entry name" value="Tail_P2_I"/>
    <property type="match status" value="1"/>
</dbReference>
<dbReference type="AlphaFoldDB" id="A0A2V2YNV7"/>